<protein>
    <submittedName>
        <fullName evidence="1">Uncharacterized protein</fullName>
    </submittedName>
</protein>
<name>A0ACC2NRK5_9HYME</name>
<evidence type="ECO:0000313" key="2">
    <source>
        <dbReference type="Proteomes" id="UP001239111"/>
    </source>
</evidence>
<reference evidence="1" key="1">
    <citation type="submission" date="2023-04" db="EMBL/GenBank/DDBJ databases">
        <title>A chromosome-level genome assembly of the parasitoid wasp Eretmocerus hayati.</title>
        <authorList>
            <person name="Zhong Y."/>
            <person name="Liu S."/>
            <person name="Liu Y."/>
        </authorList>
    </citation>
    <scope>NUCLEOTIDE SEQUENCE</scope>
    <source>
        <strain evidence="1">ZJU_SS_LIU_2023</strain>
    </source>
</reference>
<comment type="caution">
    <text evidence="1">The sequence shown here is derived from an EMBL/GenBank/DDBJ whole genome shotgun (WGS) entry which is preliminary data.</text>
</comment>
<keyword evidence="2" id="KW-1185">Reference proteome</keyword>
<accession>A0ACC2NRK5</accession>
<dbReference type="EMBL" id="CM056743">
    <property type="protein sequence ID" value="KAJ8673884.1"/>
    <property type="molecule type" value="Genomic_DNA"/>
</dbReference>
<organism evidence="1 2">
    <name type="scientific">Eretmocerus hayati</name>
    <dbReference type="NCBI Taxonomy" id="131215"/>
    <lineage>
        <taxon>Eukaryota</taxon>
        <taxon>Metazoa</taxon>
        <taxon>Ecdysozoa</taxon>
        <taxon>Arthropoda</taxon>
        <taxon>Hexapoda</taxon>
        <taxon>Insecta</taxon>
        <taxon>Pterygota</taxon>
        <taxon>Neoptera</taxon>
        <taxon>Endopterygota</taxon>
        <taxon>Hymenoptera</taxon>
        <taxon>Apocrita</taxon>
        <taxon>Proctotrupomorpha</taxon>
        <taxon>Chalcidoidea</taxon>
        <taxon>Aphelinidae</taxon>
        <taxon>Aphelininae</taxon>
        <taxon>Eretmocerus</taxon>
    </lineage>
</organism>
<evidence type="ECO:0000313" key="1">
    <source>
        <dbReference type="EMBL" id="KAJ8673884.1"/>
    </source>
</evidence>
<dbReference type="Proteomes" id="UP001239111">
    <property type="component" value="Chromosome 3"/>
</dbReference>
<feature type="non-terminal residue" evidence="1">
    <location>
        <position position="1"/>
    </location>
</feature>
<sequence length="220" mass="24052">EDVSFNAIVDEFLRTSHDMAFTSMMESAKLPNFTDPFGMCFGIPAIMTINLIDGSLTGISNISRAGEFISKSFLAGRISGPISISEMVVKFTYLASAPGIKDEGQLVLKLHNVTANLGIDFSFPESKLENGKLRNITYTDADVTMTSNTPPSRIPQLFIDIIIIPYYQTKVLGMINDVASKMTQIAAIKFNSEFFRPPTQTFEVSNKQSGGLAQISELTG</sequence>
<proteinExistence type="predicted"/>
<gene>
    <name evidence="1" type="ORF">QAD02_005146</name>
</gene>